<keyword evidence="7" id="KW-1185">Reference proteome</keyword>
<evidence type="ECO:0000256" key="4">
    <source>
        <dbReference type="SAM" id="Phobius"/>
    </source>
</evidence>
<accession>A0A5N5QHS7</accession>
<comment type="caution">
    <text evidence="6">The sequence shown here is derived from an EMBL/GenBank/DDBJ whole genome shotgun (WGS) entry which is preliminary data.</text>
</comment>
<organism evidence="6 7">
    <name type="scientific">Ceratobasidium theobromae</name>
    <dbReference type="NCBI Taxonomy" id="1582974"/>
    <lineage>
        <taxon>Eukaryota</taxon>
        <taxon>Fungi</taxon>
        <taxon>Dikarya</taxon>
        <taxon>Basidiomycota</taxon>
        <taxon>Agaricomycotina</taxon>
        <taxon>Agaricomycetes</taxon>
        <taxon>Cantharellales</taxon>
        <taxon>Ceratobasidiaceae</taxon>
        <taxon>Ceratobasidium</taxon>
    </lineage>
</organism>
<dbReference type="PROSITE" id="PS00141">
    <property type="entry name" value="ASP_PROTEASE"/>
    <property type="match status" value="1"/>
</dbReference>
<dbReference type="InterPro" id="IPR021109">
    <property type="entry name" value="Peptidase_aspartic_dom_sf"/>
</dbReference>
<dbReference type="InterPro" id="IPR033121">
    <property type="entry name" value="PEPTIDASE_A1"/>
</dbReference>
<dbReference type="EMBL" id="SSOP01000113">
    <property type="protein sequence ID" value="KAB5591280.1"/>
    <property type="molecule type" value="Genomic_DNA"/>
</dbReference>
<dbReference type="PANTHER" id="PTHR47966">
    <property type="entry name" value="BETA-SITE APP-CLEAVING ENZYME, ISOFORM A-RELATED"/>
    <property type="match status" value="1"/>
</dbReference>
<keyword evidence="3" id="KW-0645">Protease</keyword>
<comment type="similarity">
    <text evidence="1 3">Belongs to the peptidase A1 family.</text>
</comment>
<keyword evidence="3" id="KW-0378">Hydrolase</keyword>
<dbReference type="PANTHER" id="PTHR47966:SF57">
    <property type="entry name" value="PEPTIDASE A1 DOMAIN-CONTAINING PROTEIN"/>
    <property type="match status" value="1"/>
</dbReference>
<keyword evidence="4" id="KW-0472">Membrane</keyword>
<dbReference type="AlphaFoldDB" id="A0A5N5QHS7"/>
<dbReference type="InterPro" id="IPR034164">
    <property type="entry name" value="Pepsin-like_dom"/>
</dbReference>
<protein>
    <recommendedName>
        <fullName evidence="5">Peptidase A1 domain-containing protein</fullName>
    </recommendedName>
</protein>
<name>A0A5N5QHS7_9AGAM</name>
<dbReference type="SUPFAM" id="SSF50630">
    <property type="entry name" value="Acid proteases"/>
    <property type="match status" value="1"/>
</dbReference>
<dbReference type="GO" id="GO:0004190">
    <property type="term" value="F:aspartic-type endopeptidase activity"/>
    <property type="evidence" value="ECO:0007669"/>
    <property type="project" value="UniProtKB-KW"/>
</dbReference>
<keyword evidence="4" id="KW-1133">Transmembrane helix</keyword>
<evidence type="ECO:0000256" key="1">
    <source>
        <dbReference type="ARBA" id="ARBA00007447"/>
    </source>
</evidence>
<reference evidence="6 7" key="1">
    <citation type="journal article" date="2019" name="Fungal Biol. Biotechnol.">
        <title>Draft genome sequence of fastidious pathogen Ceratobasidium theobromae, which causes vascular-streak dieback in Theobroma cacao.</title>
        <authorList>
            <person name="Ali S.S."/>
            <person name="Asman A."/>
            <person name="Shao J."/>
            <person name="Firmansyah A.P."/>
            <person name="Susilo A.W."/>
            <person name="Rosmana A."/>
            <person name="McMahon P."/>
            <person name="Junaid M."/>
            <person name="Guest D."/>
            <person name="Kheng T.Y."/>
            <person name="Meinhardt L.W."/>
            <person name="Bailey B.A."/>
        </authorList>
    </citation>
    <scope>NUCLEOTIDE SEQUENCE [LARGE SCALE GENOMIC DNA]</scope>
    <source>
        <strain evidence="6 7">CT2</strain>
    </source>
</reference>
<dbReference type="GO" id="GO:0006508">
    <property type="term" value="P:proteolysis"/>
    <property type="evidence" value="ECO:0007669"/>
    <property type="project" value="UniProtKB-KW"/>
</dbReference>
<keyword evidence="2 3" id="KW-0064">Aspartyl protease</keyword>
<dbReference type="InterPro" id="IPR001969">
    <property type="entry name" value="Aspartic_peptidase_AS"/>
</dbReference>
<evidence type="ECO:0000256" key="3">
    <source>
        <dbReference type="RuleBase" id="RU000454"/>
    </source>
</evidence>
<evidence type="ECO:0000313" key="7">
    <source>
        <dbReference type="Proteomes" id="UP000383932"/>
    </source>
</evidence>
<dbReference type="CDD" id="cd05471">
    <property type="entry name" value="pepsin_like"/>
    <property type="match status" value="1"/>
</dbReference>
<evidence type="ECO:0000259" key="5">
    <source>
        <dbReference type="PROSITE" id="PS51767"/>
    </source>
</evidence>
<evidence type="ECO:0000256" key="2">
    <source>
        <dbReference type="ARBA" id="ARBA00022750"/>
    </source>
</evidence>
<proteinExistence type="inferred from homology"/>
<dbReference type="PROSITE" id="PS51767">
    <property type="entry name" value="PEPTIDASE_A1"/>
    <property type="match status" value="1"/>
</dbReference>
<gene>
    <name evidence="6" type="ORF">CTheo_5283</name>
</gene>
<dbReference type="Gene3D" id="2.40.70.10">
    <property type="entry name" value="Acid Proteases"/>
    <property type="match status" value="2"/>
</dbReference>
<dbReference type="OrthoDB" id="15189at2759"/>
<keyword evidence="4" id="KW-0812">Transmembrane</keyword>
<feature type="transmembrane region" description="Helical" evidence="4">
    <location>
        <begin position="496"/>
        <end position="515"/>
    </location>
</feature>
<feature type="domain" description="Peptidase A1" evidence="5">
    <location>
        <begin position="36"/>
        <end position="384"/>
    </location>
</feature>
<evidence type="ECO:0000313" key="6">
    <source>
        <dbReference type="EMBL" id="KAB5591280.1"/>
    </source>
</evidence>
<sequence>MALSGFSFLGLSRAVRLPIQRVQTGTEVTNTGNTLYTAEVKVSQNKETYTLLLDTGSSDLWFSPEVPGKNYNKTFADAKRHDDIPIDLCYGTGWASGTVATIGVNFAGFNIENQAFLYVEELSQWDCNYEQKHPIYQGIVGLGFETNSEINNAVRKPTTPDETWGRTLMANIFQSNPSTPKHIAFFLNRTEGLSDIHTGYFDIGTYMPQYKVVADQPRLDVFLGYRRHDKGWRVLVKGISINGKKQPLKSTILGEDGKPLEDSIVALMDTGNSFGGLPQDIYDALYQGMGGKCVNLLGNRCKQYEVSCTAEANLELTIGGQTVPVHPLDLTSVERPNGQTSAVCYSSFTSGGTPLSGHDIALGDLFLRNVYAVYNYGDSDPTLSESSSKPFIQIWPLTNAEKASAEFKQVRAKTLSKLASQVDVSTINELNPQGMVISNPGSTSAPSQPKIEVGDGCPNAAPSVFPTPSLDTGGDSGFVALLSNLTTVASAGFGPVRLSILSLIVLVALGVLMFARLRKQKSIVRVDGRVPFVLGGEFKNELASARTCLQLGCSQGHGGRATELWSGGHVRRAYPSWRRHACSVKPTCISALHALRHFLSMLRQGASQPLAPRAAGLPALCLSHRRTLSTAPSHAKTVAKLPQVNVSTISDS</sequence>
<dbReference type="PRINTS" id="PR00792">
    <property type="entry name" value="PEPSIN"/>
</dbReference>
<dbReference type="Proteomes" id="UP000383932">
    <property type="component" value="Unassembled WGS sequence"/>
</dbReference>
<dbReference type="InterPro" id="IPR001461">
    <property type="entry name" value="Aspartic_peptidase_A1"/>
</dbReference>
<dbReference type="Pfam" id="PF00026">
    <property type="entry name" value="Asp"/>
    <property type="match status" value="1"/>
</dbReference>